<evidence type="ECO:0000313" key="3">
    <source>
        <dbReference type="Proteomes" id="UP001175226"/>
    </source>
</evidence>
<dbReference type="AlphaFoldDB" id="A0AA39IV33"/>
<dbReference type="InterPro" id="IPR040521">
    <property type="entry name" value="KDZ"/>
</dbReference>
<evidence type="ECO:0000313" key="2">
    <source>
        <dbReference type="EMBL" id="KAK0430289.1"/>
    </source>
</evidence>
<name>A0AA39IV33_9AGAR</name>
<keyword evidence="3" id="KW-1185">Reference proteome</keyword>
<organism evidence="2 3">
    <name type="scientific">Armillaria borealis</name>
    <dbReference type="NCBI Taxonomy" id="47425"/>
    <lineage>
        <taxon>Eukaryota</taxon>
        <taxon>Fungi</taxon>
        <taxon>Dikarya</taxon>
        <taxon>Basidiomycota</taxon>
        <taxon>Agaricomycotina</taxon>
        <taxon>Agaricomycetes</taxon>
        <taxon>Agaricomycetidae</taxon>
        <taxon>Agaricales</taxon>
        <taxon>Marasmiineae</taxon>
        <taxon>Physalacriaceae</taxon>
        <taxon>Armillaria</taxon>
    </lineage>
</organism>
<comment type="caution">
    <text evidence="2">The sequence shown here is derived from an EMBL/GenBank/DDBJ whole genome shotgun (WGS) entry which is preliminary data.</text>
</comment>
<proteinExistence type="predicted"/>
<accession>A0AA39IV33</accession>
<gene>
    <name evidence="2" type="ORF">EV421DRAFT_1935707</name>
</gene>
<evidence type="ECO:0000256" key="1">
    <source>
        <dbReference type="SAM" id="MobiDB-lite"/>
    </source>
</evidence>
<dbReference type="Pfam" id="PF18758">
    <property type="entry name" value="KDZ"/>
    <property type="match status" value="1"/>
</dbReference>
<feature type="compositionally biased region" description="Acidic residues" evidence="1">
    <location>
        <begin position="462"/>
        <end position="475"/>
    </location>
</feature>
<protein>
    <submittedName>
        <fullName evidence="2">Uncharacterized protein</fullName>
    </submittedName>
</protein>
<reference evidence="2" key="1">
    <citation type="submission" date="2023-06" db="EMBL/GenBank/DDBJ databases">
        <authorList>
            <consortium name="Lawrence Berkeley National Laboratory"/>
            <person name="Ahrendt S."/>
            <person name="Sahu N."/>
            <person name="Indic B."/>
            <person name="Wong-Bajracharya J."/>
            <person name="Merenyi Z."/>
            <person name="Ke H.-M."/>
            <person name="Monk M."/>
            <person name="Kocsube S."/>
            <person name="Drula E."/>
            <person name="Lipzen A."/>
            <person name="Balint B."/>
            <person name="Henrissat B."/>
            <person name="Andreopoulos B."/>
            <person name="Martin F.M."/>
            <person name="Harder C.B."/>
            <person name="Rigling D."/>
            <person name="Ford K.L."/>
            <person name="Foster G.D."/>
            <person name="Pangilinan J."/>
            <person name="Papanicolaou A."/>
            <person name="Barry K."/>
            <person name="LaButti K."/>
            <person name="Viragh M."/>
            <person name="Koriabine M."/>
            <person name="Yan M."/>
            <person name="Riley R."/>
            <person name="Champramary S."/>
            <person name="Plett K.L."/>
            <person name="Tsai I.J."/>
            <person name="Slot J."/>
            <person name="Sipos G."/>
            <person name="Plett J."/>
            <person name="Nagy L.G."/>
            <person name="Grigoriev I.V."/>
        </authorList>
    </citation>
    <scope>NUCLEOTIDE SEQUENCE</scope>
    <source>
        <strain evidence="2">FPL87.14</strain>
    </source>
</reference>
<dbReference type="EMBL" id="JAUEPT010000157">
    <property type="protein sequence ID" value="KAK0430289.1"/>
    <property type="molecule type" value="Genomic_DNA"/>
</dbReference>
<dbReference type="Proteomes" id="UP001175226">
    <property type="component" value="Unassembled WGS sequence"/>
</dbReference>
<feature type="region of interest" description="Disordered" evidence="1">
    <location>
        <begin position="458"/>
        <end position="501"/>
    </location>
</feature>
<sequence>MCLCAHHEVGIYKRESNYVTLSGCTEFHELDEILFSYNIALSPNVIVRVISWNVNPGSGQTDGEGVERTWSKMNSCTSCTKVMGPSHHHNILDDLLGSHNWLKCCGHGVCLVKKAKLAAEQCWLQSQSHIELMQALPDPHVVSKWMAEVEAWEHDCSRMNLYYVTFKHVSEADVKLAIVQEELENVAKGVPELDELTSPGGFLALAFYIEEEQRRMRLAVKDATSSNTTAKSLDVGNKRRHILKLMKQLCNVQTSYMPCLLQILGRNKQAQVLPEELKLWLPSDLDSRMQKGGCLGDVVGKEQWLREGQCADALSDICASLQTTNVLQSNHSSKPTGQKHFGTSEMKVQHGHCQVPDTRWQIKKGHSKKKQKEVLVKPGDGKKVTSWIWRVEGALADGDEGMAEVGLEYFAKEWESCMESHVNLDPALAEGLRAYMLKQADYVCCCLASHFEELWAGKKELPEEEVEDEGEDEGGDPGNAARLDNTEGQATLSGLGDPDDA</sequence>